<gene>
    <name evidence="2" type="ORF">FTRO_0010420</name>
</gene>
<dbReference type="Gene3D" id="1.10.10.10">
    <property type="entry name" value="Winged helix-like DNA-binding domain superfamily/Winged helix DNA-binding domain"/>
    <property type="match status" value="1"/>
</dbReference>
<dbReference type="InterPro" id="IPR036390">
    <property type="entry name" value="WH_DNA-bd_sf"/>
</dbReference>
<reference evidence="2" key="1">
    <citation type="journal article" date="2015" name="BMC Genomics">
        <title>Comparative genomics of Fructobacillus spp. and Leuconostoc spp. reveals niche-specific evolution of Fructobacillus spp.</title>
        <authorList>
            <person name="Endo A."/>
            <person name="Tanizawa Y."/>
            <person name="Tanaka N."/>
            <person name="Maeno S."/>
            <person name="Kumar H."/>
            <person name="Shiwa Y."/>
            <person name="Okada S."/>
            <person name="Yoshikawa H."/>
            <person name="Dicks L."/>
            <person name="Nakagawa J."/>
            <person name="Arita M."/>
        </authorList>
    </citation>
    <scope>NUCLEOTIDE SEQUENCE [LARGE SCALE GENOMIC DNA]</scope>
    <source>
        <strain evidence="2">F214-1</strain>
    </source>
</reference>
<dbReference type="EMBL" id="DF968078">
    <property type="protein sequence ID" value="GAP03499.1"/>
    <property type="molecule type" value="Genomic_DNA"/>
</dbReference>
<dbReference type="SUPFAM" id="SSF46785">
    <property type="entry name" value="Winged helix' DNA-binding domain"/>
    <property type="match status" value="1"/>
</dbReference>
<dbReference type="Proteomes" id="UP000064514">
    <property type="component" value="Unassembled WGS sequence"/>
</dbReference>
<dbReference type="RefSeq" id="WP_059393038.1">
    <property type="nucleotide sequence ID" value="NZ_DF968078.1"/>
</dbReference>
<feature type="domain" description="Transcription regulator PadR N-terminal" evidence="1">
    <location>
        <begin position="6"/>
        <end position="75"/>
    </location>
</feature>
<protein>
    <submittedName>
        <fullName evidence="2">Transcriptional regulator, PadR family</fullName>
    </submittedName>
</protein>
<evidence type="ECO:0000313" key="2">
    <source>
        <dbReference type="EMBL" id="GAP03499.1"/>
    </source>
</evidence>
<dbReference type="STRING" id="709323.GCA_001047135_00042"/>
<dbReference type="InterPro" id="IPR005149">
    <property type="entry name" value="Tscrpt_reg_PadR_N"/>
</dbReference>
<proteinExistence type="predicted"/>
<organism evidence="2">
    <name type="scientific">Fructobacillus tropaeoli</name>
    <dbReference type="NCBI Taxonomy" id="709323"/>
    <lineage>
        <taxon>Bacteria</taxon>
        <taxon>Bacillati</taxon>
        <taxon>Bacillota</taxon>
        <taxon>Bacilli</taxon>
        <taxon>Lactobacillales</taxon>
        <taxon>Lactobacillaceae</taxon>
        <taxon>Fructobacillus</taxon>
    </lineage>
</organism>
<dbReference type="InterPro" id="IPR036388">
    <property type="entry name" value="WH-like_DNA-bd_sf"/>
</dbReference>
<evidence type="ECO:0000259" key="1">
    <source>
        <dbReference type="Pfam" id="PF03551"/>
    </source>
</evidence>
<dbReference type="PANTHER" id="PTHR43252">
    <property type="entry name" value="TRANSCRIPTIONAL REGULATOR YQJI"/>
    <property type="match status" value="1"/>
</dbReference>
<accession>A0A3F3HB25</accession>
<dbReference type="AlphaFoldDB" id="A0A3F3HB25"/>
<name>A0A3F3HB25_9LACO</name>
<dbReference type="Pfam" id="PF03551">
    <property type="entry name" value="PadR"/>
    <property type="match status" value="1"/>
</dbReference>
<dbReference type="PANTHER" id="PTHR43252:SF2">
    <property type="entry name" value="TRANSCRIPTION REGULATOR, PADR-LIKE FAMILY"/>
    <property type="match status" value="1"/>
</dbReference>
<sequence length="180" mass="20981">MYDLLILSLLSTRDMSGYKLAMVLGSTVVPRRKISNGVLYPVLNRMEKAGFIQSVDGNVRNSKIFHITGLGHERLIELINEPVAQDANRDNSYHFKFRSFSYLARDKQIEILTDYRNAILTDRNVYQELSTHYREETKDHPERADFYRWGLKTLTLKDNLALAKLAWIDESLQELKENEI</sequence>